<dbReference type="SUPFAM" id="SSF103473">
    <property type="entry name" value="MFS general substrate transporter"/>
    <property type="match status" value="1"/>
</dbReference>
<evidence type="ECO:0000313" key="15">
    <source>
        <dbReference type="Proteomes" id="UP000438448"/>
    </source>
</evidence>
<comment type="similarity">
    <text evidence="2">Belongs to the major facilitator superfamily. Metabolite:H+ Symporter (MHS) family (TC 2.A.1.6) family.</text>
</comment>
<evidence type="ECO:0000256" key="11">
    <source>
        <dbReference type="SAM" id="MobiDB-lite"/>
    </source>
</evidence>
<feature type="transmembrane region" description="Helical" evidence="12">
    <location>
        <begin position="426"/>
        <end position="444"/>
    </location>
</feature>
<feature type="compositionally biased region" description="Low complexity" evidence="11">
    <location>
        <begin position="14"/>
        <end position="34"/>
    </location>
</feature>
<dbReference type="PROSITE" id="PS50850">
    <property type="entry name" value="MFS"/>
    <property type="match status" value="1"/>
</dbReference>
<evidence type="ECO:0000256" key="10">
    <source>
        <dbReference type="ARBA" id="ARBA00039918"/>
    </source>
</evidence>
<evidence type="ECO:0000259" key="13">
    <source>
        <dbReference type="PROSITE" id="PS50850"/>
    </source>
</evidence>
<feature type="transmembrane region" description="Helical" evidence="12">
    <location>
        <begin position="114"/>
        <end position="134"/>
    </location>
</feature>
<evidence type="ECO:0000256" key="8">
    <source>
        <dbReference type="ARBA" id="ARBA00023136"/>
    </source>
</evidence>
<evidence type="ECO:0000256" key="5">
    <source>
        <dbReference type="ARBA" id="ARBA00022692"/>
    </source>
</evidence>
<feature type="transmembrane region" description="Helical" evidence="12">
    <location>
        <begin position="70"/>
        <end position="93"/>
    </location>
</feature>
<evidence type="ECO:0000256" key="6">
    <source>
        <dbReference type="ARBA" id="ARBA00022847"/>
    </source>
</evidence>
<dbReference type="GO" id="GO:0005886">
    <property type="term" value="C:plasma membrane"/>
    <property type="evidence" value="ECO:0007669"/>
    <property type="project" value="UniProtKB-SubCell"/>
</dbReference>
<feature type="transmembrane region" description="Helical" evidence="12">
    <location>
        <begin position="267"/>
        <end position="284"/>
    </location>
</feature>
<comment type="caution">
    <text evidence="14">The sequence shown here is derived from an EMBL/GenBank/DDBJ whole genome shotgun (WGS) entry which is preliminary data.</text>
</comment>
<dbReference type="PANTHER" id="PTHR43045">
    <property type="entry name" value="SHIKIMATE TRANSPORTER"/>
    <property type="match status" value="1"/>
</dbReference>
<feature type="transmembrane region" description="Helical" evidence="12">
    <location>
        <begin position="358"/>
        <end position="382"/>
    </location>
</feature>
<dbReference type="InterPro" id="IPR005829">
    <property type="entry name" value="Sugar_transporter_CS"/>
</dbReference>
<dbReference type="RefSeq" id="WP_319945232.1">
    <property type="nucleotide sequence ID" value="NZ_WEGK01000009.1"/>
</dbReference>
<protein>
    <recommendedName>
        <fullName evidence="10">Putative proline/betaine transporter</fullName>
    </recommendedName>
</protein>
<feature type="transmembrane region" description="Helical" evidence="12">
    <location>
        <begin position="213"/>
        <end position="234"/>
    </location>
</feature>
<sequence>MTDPAPAASRPSDESSAPATPSAASPAATPERPSGSGRTIAIASFIGTAIEFYDYYIYGTAAALVLNKLFFPALSPVAGTLASLATFAIGFIARPVGAIVFGHFGDRIGRKATLVVSLLLMGLSTAFVGLLPGYSSIGVAAPILLVVLRVLQGIGLGGEWGGAALLSTEYAPKSRRGLYAAAPQMGSPIGFFAATGVYWALSEGLPKDAFESWGWRVPFLLSFLLVAVGLRIRLRVAETPAFAKLLASRNAVRVPTLEVIRRYPKQLLLGAGAIVVVYVMFYTASTYCLTYTTKTLGVPRNTMLGLTLIAITVLGVTTFVVARQSDLLGRRKLLLGGAVFSLAWSLVMFPLLNTRNPILIAISLSGALLCMGIGWGPLGAYLPELFGTDVRYSGAGIAYNLGGVLGGGVAPLIVAQLGQTRGTTAVGFFMAAMAVISLLSLLALPETRHRKLSEV</sequence>
<dbReference type="InterPro" id="IPR036259">
    <property type="entry name" value="MFS_trans_sf"/>
</dbReference>
<comment type="function">
    <text evidence="9">May be a proton symporter involved in the uptake of osmolytes such as proline and glycine betaine.</text>
</comment>
<keyword evidence="4" id="KW-1003">Cell membrane</keyword>
<name>A0A7K0D695_9NOCA</name>
<reference evidence="14 15" key="1">
    <citation type="submission" date="2019-10" db="EMBL/GenBank/DDBJ databases">
        <title>Nocardia macrotermitis sp. nov. and Nocardia aurantia sp. nov., isolated from the gut of fungus growing-termite Macrotermes natalensis.</title>
        <authorList>
            <person name="Benndorf R."/>
            <person name="Schwitalla J."/>
            <person name="Martin K."/>
            <person name="De Beer W."/>
            <person name="Kaster A.-K."/>
            <person name="Vollmers J."/>
            <person name="Poulsen M."/>
            <person name="Beemelmanns C."/>
        </authorList>
    </citation>
    <scope>NUCLEOTIDE SEQUENCE [LARGE SCALE GENOMIC DNA]</scope>
    <source>
        <strain evidence="14 15">RB20</strain>
    </source>
</reference>
<feature type="transmembrane region" description="Helical" evidence="12">
    <location>
        <begin position="40"/>
        <end position="58"/>
    </location>
</feature>
<dbReference type="PROSITE" id="PS00217">
    <property type="entry name" value="SUGAR_TRANSPORT_2"/>
    <property type="match status" value="1"/>
</dbReference>
<dbReference type="PANTHER" id="PTHR43045:SF2">
    <property type="entry name" value="INNER MEMBRANE METABOLITE TRANSPORT PROTEIN YHJE"/>
    <property type="match status" value="1"/>
</dbReference>
<evidence type="ECO:0000256" key="7">
    <source>
        <dbReference type="ARBA" id="ARBA00022989"/>
    </source>
</evidence>
<evidence type="ECO:0000256" key="3">
    <source>
        <dbReference type="ARBA" id="ARBA00022448"/>
    </source>
</evidence>
<feature type="transmembrane region" description="Helical" evidence="12">
    <location>
        <begin position="178"/>
        <end position="201"/>
    </location>
</feature>
<evidence type="ECO:0000256" key="2">
    <source>
        <dbReference type="ARBA" id="ARBA00008240"/>
    </source>
</evidence>
<keyword evidence="6" id="KW-0769">Symport</keyword>
<evidence type="ECO:0000313" key="14">
    <source>
        <dbReference type="EMBL" id="MQY21273.1"/>
    </source>
</evidence>
<dbReference type="Proteomes" id="UP000438448">
    <property type="component" value="Unassembled WGS sequence"/>
</dbReference>
<feature type="transmembrane region" description="Helical" evidence="12">
    <location>
        <begin position="140"/>
        <end position="166"/>
    </location>
</feature>
<keyword evidence="5 12" id="KW-0812">Transmembrane</keyword>
<dbReference type="EMBL" id="WEGK01000009">
    <property type="protein sequence ID" value="MQY21273.1"/>
    <property type="molecule type" value="Genomic_DNA"/>
</dbReference>
<feature type="transmembrane region" description="Helical" evidence="12">
    <location>
        <begin position="333"/>
        <end position="352"/>
    </location>
</feature>
<keyword evidence="3" id="KW-0813">Transport</keyword>
<keyword evidence="8 12" id="KW-0472">Membrane</keyword>
<feature type="transmembrane region" description="Helical" evidence="12">
    <location>
        <begin position="394"/>
        <end position="414"/>
    </location>
</feature>
<dbReference type="GO" id="GO:0015293">
    <property type="term" value="F:symporter activity"/>
    <property type="evidence" value="ECO:0007669"/>
    <property type="project" value="UniProtKB-KW"/>
</dbReference>
<feature type="region of interest" description="Disordered" evidence="11">
    <location>
        <begin position="1"/>
        <end position="36"/>
    </location>
</feature>
<evidence type="ECO:0000256" key="12">
    <source>
        <dbReference type="SAM" id="Phobius"/>
    </source>
</evidence>
<dbReference type="PROSITE" id="PS00216">
    <property type="entry name" value="SUGAR_TRANSPORT_1"/>
    <property type="match status" value="1"/>
</dbReference>
<dbReference type="Gene3D" id="1.20.1250.20">
    <property type="entry name" value="MFS general substrate transporter like domains"/>
    <property type="match status" value="2"/>
</dbReference>
<dbReference type="InterPro" id="IPR011701">
    <property type="entry name" value="MFS"/>
</dbReference>
<dbReference type="Pfam" id="PF07690">
    <property type="entry name" value="MFS_1"/>
    <property type="match status" value="1"/>
</dbReference>
<organism evidence="14 15">
    <name type="scientific">Nocardia macrotermitis</name>
    <dbReference type="NCBI Taxonomy" id="2585198"/>
    <lineage>
        <taxon>Bacteria</taxon>
        <taxon>Bacillati</taxon>
        <taxon>Actinomycetota</taxon>
        <taxon>Actinomycetes</taxon>
        <taxon>Mycobacteriales</taxon>
        <taxon>Nocardiaceae</taxon>
        <taxon>Nocardia</taxon>
    </lineage>
</organism>
<accession>A0A7K0D695</accession>
<keyword evidence="7 12" id="KW-1133">Transmembrane helix</keyword>
<evidence type="ECO:0000256" key="9">
    <source>
        <dbReference type="ARBA" id="ARBA00037295"/>
    </source>
</evidence>
<evidence type="ECO:0000256" key="1">
    <source>
        <dbReference type="ARBA" id="ARBA00004651"/>
    </source>
</evidence>
<feature type="domain" description="Major facilitator superfamily (MFS) profile" evidence="13">
    <location>
        <begin position="40"/>
        <end position="448"/>
    </location>
</feature>
<dbReference type="FunFam" id="1.20.1250.20:FF:000001">
    <property type="entry name" value="Dicarboxylate MFS transporter"/>
    <property type="match status" value="1"/>
</dbReference>
<evidence type="ECO:0000256" key="4">
    <source>
        <dbReference type="ARBA" id="ARBA00022475"/>
    </source>
</evidence>
<keyword evidence="15" id="KW-1185">Reference proteome</keyword>
<comment type="subcellular location">
    <subcellularLocation>
        <location evidence="1">Cell membrane</location>
        <topology evidence="1">Multi-pass membrane protein</topology>
    </subcellularLocation>
</comment>
<dbReference type="AlphaFoldDB" id="A0A7K0D695"/>
<gene>
    <name evidence="14" type="primary">yhjE_2</name>
    <name evidence="14" type="ORF">NRB20_43830</name>
</gene>
<dbReference type="InterPro" id="IPR020846">
    <property type="entry name" value="MFS_dom"/>
</dbReference>
<proteinExistence type="inferred from homology"/>
<feature type="transmembrane region" description="Helical" evidence="12">
    <location>
        <begin position="304"/>
        <end position="321"/>
    </location>
</feature>
<dbReference type="CDD" id="cd17369">
    <property type="entry name" value="MFS_ShiA_like"/>
    <property type="match status" value="1"/>
</dbReference>